<organism evidence="1 2">
    <name type="scientific">Ciona intestinalis</name>
    <name type="common">Transparent sea squirt</name>
    <name type="synonym">Ascidia intestinalis</name>
    <dbReference type="NCBI Taxonomy" id="7719"/>
    <lineage>
        <taxon>Eukaryota</taxon>
        <taxon>Metazoa</taxon>
        <taxon>Chordata</taxon>
        <taxon>Tunicata</taxon>
        <taxon>Ascidiacea</taxon>
        <taxon>Phlebobranchia</taxon>
        <taxon>Cionidae</taxon>
        <taxon>Ciona</taxon>
    </lineage>
</organism>
<evidence type="ECO:0000313" key="2">
    <source>
        <dbReference type="Proteomes" id="UP000008144"/>
    </source>
</evidence>
<dbReference type="HOGENOM" id="CLU_2775170_0_0_1"/>
<reference evidence="1" key="3">
    <citation type="submission" date="2025-08" db="UniProtKB">
        <authorList>
            <consortium name="Ensembl"/>
        </authorList>
    </citation>
    <scope>IDENTIFICATION</scope>
</reference>
<dbReference type="AlphaFoldDB" id="H2XQF3"/>
<evidence type="ECO:0000313" key="1">
    <source>
        <dbReference type="Ensembl" id="ENSCINP00000031887.1"/>
    </source>
</evidence>
<dbReference type="InParanoid" id="H2XQF3"/>
<dbReference type="Ensembl" id="ENSCINT00000032579.1">
    <property type="protein sequence ID" value="ENSCINP00000031887.1"/>
    <property type="gene ID" value="ENSCING00000019764.1"/>
</dbReference>
<sequence length="69" mass="8028">MKEKFGANCRHITLAQLLYNMGLLYQDIGQLVKARNCYEDARALYNRIEDMASRDEGMKKTQEALEDIE</sequence>
<dbReference type="Proteomes" id="UP000008144">
    <property type="component" value="Chromosome 4"/>
</dbReference>
<protein>
    <recommendedName>
        <fullName evidence="3">Tetratricopeptide repeat protein</fullName>
    </recommendedName>
</protein>
<reference evidence="1" key="2">
    <citation type="journal article" date="2008" name="Genome Biol.">
        <title>Improved genome assembly and evidence-based global gene model set for the chordate Ciona intestinalis: new insight into intron and operon populations.</title>
        <authorList>
            <person name="Satou Y."/>
            <person name="Mineta K."/>
            <person name="Ogasawara M."/>
            <person name="Sasakura Y."/>
            <person name="Shoguchi E."/>
            <person name="Ueno K."/>
            <person name="Yamada L."/>
            <person name="Matsumoto J."/>
            <person name="Wasserscheid J."/>
            <person name="Dewar K."/>
            <person name="Wiley G.B."/>
            <person name="Macmil S.L."/>
            <person name="Roe B.A."/>
            <person name="Zeller R.W."/>
            <person name="Hastings K.E."/>
            <person name="Lemaire P."/>
            <person name="Lindquist E."/>
            <person name="Endo T."/>
            <person name="Hotta K."/>
            <person name="Inaba K."/>
        </authorList>
    </citation>
    <scope>NUCLEOTIDE SEQUENCE [LARGE SCALE GENOMIC DNA]</scope>
    <source>
        <strain evidence="1">wild type</strain>
    </source>
</reference>
<dbReference type="InterPro" id="IPR011990">
    <property type="entry name" value="TPR-like_helical_dom_sf"/>
</dbReference>
<accession>H2XQF3</accession>
<reference evidence="2" key="1">
    <citation type="journal article" date="2002" name="Science">
        <title>The draft genome of Ciona intestinalis: insights into chordate and vertebrate origins.</title>
        <authorList>
            <person name="Dehal P."/>
            <person name="Satou Y."/>
            <person name="Campbell R.K."/>
            <person name="Chapman J."/>
            <person name="Degnan B."/>
            <person name="De Tomaso A."/>
            <person name="Davidson B."/>
            <person name="Di Gregorio A."/>
            <person name="Gelpke M."/>
            <person name="Goodstein D.M."/>
            <person name="Harafuji N."/>
            <person name="Hastings K.E."/>
            <person name="Ho I."/>
            <person name="Hotta K."/>
            <person name="Huang W."/>
            <person name="Kawashima T."/>
            <person name="Lemaire P."/>
            <person name="Martinez D."/>
            <person name="Meinertzhagen I.A."/>
            <person name="Necula S."/>
            <person name="Nonaka M."/>
            <person name="Putnam N."/>
            <person name="Rash S."/>
            <person name="Saiga H."/>
            <person name="Satake M."/>
            <person name="Terry A."/>
            <person name="Yamada L."/>
            <person name="Wang H.G."/>
            <person name="Awazu S."/>
            <person name="Azumi K."/>
            <person name="Boore J."/>
            <person name="Branno M."/>
            <person name="Chin-Bow S."/>
            <person name="DeSantis R."/>
            <person name="Doyle S."/>
            <person name="Francino P."/>
            <person name="Keys D.N."/>
            <person name="Haga S."/>
            <person name="Hayashi H."/>
            <person name="Hino K."/>
            <person name="Imai K.S."/>
            <person name="Inaba K."/>
            <person name="Kano S."/>
            <person name="Kobayashi K."/>
            <person name="Kobayashi M."/>
            <person name="Lee B.I."/>
            <person name="Makabe K.W."/>
            <person name="Manohar C."/>
            <person name="Matassi G."/>
            <person name="Medina M."/>
            <person name="Mochizuki Y."/>
            <person name="Mount S."/>
            <person name="Morishita T."/>
            <person name="Miura S."/>
            <person name="Nakayama A."/>
            <person name="Nishizaka S."/>
            <person name="Nomoto H."/>
            <person name="Ohta F."/>
            <person name="Oishi K."/>
            <person name="Rigoutsos I."/>
            <person name="Sano M."/>
            <person name="Sasaki A."/>
            <person name="Sasakura Y."/>
            <person name="Shoguchi E."/>
            <person name="Shin-i T."/>
            <person name="Spagnuolo A."/>
            <person name="Stainier D."/>
            <person name="Suzuki M.M."/>
            <person name="Tassy O."/>
            <person name="Takatori N."/>
            <person name="Tokuoka M."/>
            <person name="Yagi K."/>
            <person name="Yoshizaki F."/>
            <person name="Wada S."/>
            <person name="Zhang C."/>
            <person name="Hyatt P.D."/>
            <person name="Larimer F."/>
            <person name="Detter C."/>
            <person name="Doggett N."/>
            <person name="Glavina T."/>
            <person name="Hawkins T."/>
            <person name="Richardson P."/>
            <person name="Lucas S."/>
            <person name="Kohara Y."/>
            <person name="Levine M."/>
            <person name="Satoh N."/>
            <person name="Rokhsar D.S."/>
        </authorList>
    </citation>
    <scope>NUCLEOTIDE SEQUENCE [LARGE SCALE GENOMIC DNA]</scope>
</reference>
<reference evidence="1" key="4">
    <citation type="submission" date="2025-09" db="UniProtKB">
        <authorList>
            <consortium name="Ensembl"/>
        </authorList>
    </citation>
    <scope>IDENTIFICATION</scope>
</reference>
<proteinExistence type="predicted"/>
<evidence type="ECO:0008006" key="3">
    <source>
        <dbReference type="Google" id="ProtNLM"/>
    </source>
</evidence>
<keyword evidence="2" id="KW-1185">Reference proteome</keyword>
<dbReference type="Gene3D" id="1.25.40.10">
    <property type="entry name" value="Tetratricopeptide repeat domain"/>
    <property type="match status" value="1"/>
</dbReference>
<dbReference type="EMBL" id="EAAA01001960">
    <property type="status" value="NOT_ANNOTATED_CDS"/>
    <property type="molecule type" value="Genomic_DNA"/>
</dbReference>
<dbReference type="SUPFAM" id="SSF48452">
    <property type="entry name" value="TPR-like"/>
    <property type="match status" value="1"/>
</dbReference>
<name>H2XQF3_CIOIN</name>